<dbReference type="InterPro" id="IPR050397">
    <property type="entry name" value="Env_Response_Regulators"/>
</dbReference>
<dbReference type="PROSITE" id="PS51063">
    <property type="entry name" value="HTH_CRP_2"/>
    <property type="match status" value="1"/>
</dbReference>
<dbReference type="InterPro" id="IPR036388">
    <property type="entry name" value="WH-like_DNA-bd_sf"/>
</dbReference>
<dbReference type="InterPro" id="IPR012318">
    <property type="entry name" value="HTH_CRP"/>
</dbReference>
<feature type="domain" description="HTH crp-type" evidence="5">
    <location>
        <begin position="149"/>
        <end position="222"/>
    </location>
</feature>
<keyword evidence="2" id="KW-0238">DNA-binding</keyword>
<dbReference type="SMART" id="SM00100">
    <property type="entry name" value="cNMP"/>
    <property type="match status" value="1"/>
</dbReference>
<reference evidence="6" key="1">
    <citation type="submission" date="2023-10" db="EMBL/GenBank/DDBJ databases">
        <authorList>
            <consortium name="PulseNet: The National Subtyping Network for Foodborne Disease Surveillance"/>
        </authorList>
    </citation>
    <scope>NUCLEOTIDE SEQUENCE</scope>
    <source>
        <strain evidence="6">PNUSAV004886</strain>
    </source>
</reference>
<evidence type="ECO:0000313" key="6">
    <source>
        <dbReference type="EMBL" id="ELN6931641.1"/>
    </source>
</evidence>
<dbReference type="PANTHER" id="PTHR24567">
    <property type="entry name" value="CRP FAMILY TRANSCRIPTIONAL REGULATORY PROTEIN"/>
    <property type="match status" value="1"/>
</dbReference>
<dbReference type="EMBL" id="ABNSCA010000002">
    <property type="protein sequence ID" value="ELN6931641.1"/>
    <property type="molecule type" value="Genomic_DNA"/>
</dbReference>
<dbReference type="GO" id="GO:0005829">
    <property type="term" value="C:cytosol"/>
    <property type="evidence" value="ECO:0007669"/>
    <property type="project" value="TreeGrafter"/>
</dbReference>
<organism evidence="6 7">
    <name type="scientific">Vibrio navarrensis</name>
    <dbReference type="NCBI Taxonomy" id="29495"/>
    <lineage>
        <taxon>Bacteria</taxon>
        <taxon>Pseudomonadati</taxon>
        <taxon>Pseudomonadota</taxon>
        <taxon>Gammaproteobacteria</taxon>
        <taxon>Vibrionales</taxon>
        <taxon>Vibrionaceae</taxon>
        <taxon>Vibrio</taxon>
    </lineage>
</organism>
<protein>
    <submittedName>
        <fullName evidence="6">Crp/Fnr family transcriptional regulator</fullName>
    </submittedName>
</protein>
<dbReference type="PANTHER" id="PTHR24567:SF26">
    <property type="entry name" value="REGULATORY PROTEIN YEIL"/>
    <property type="match status" value="1"/>
</dbReference>
<dbReference type="CDD" id="cd00038">
    <property type="entry name" value="CAP_ED"/>
    <property type="match status" value="1"/>
</dbReference>
<evidence type="ECO:0000259" key="5">
    <source>
        <dbReference type="PROSITE" id="PS51063"/>
    </source>
</evidence>
<evidence type="ECO:0000313" key="7">
    <source>
        <dbReference type="Proteomes" id="UP001253463"/>
    </source>
</evidence>
<evidence type="ECO:0000256" key="1">
    <source>
        <dbReference type="ARBA" id="ARBA00023015"/>
    </source>
</evidence>
<dbReference type="SMART" id="SM00419">
    <property type="entry name" value="HTH_CRP"/>
    <property type="match status" value="1"/>
</dbReference>
<keyword evidence="3" id="KW-0804">Transcription</keyword>
<gene>
    <name evidence="6" type="ORF">RZY48_001019</name>
</gene>
<dbReference type="InterPro" id="IPR014710">
    <property type="entry name" value="RmlC-like_jellyroll"/>
</dbReference>
<dbReference type="SUPFAM" id="SSF46785">
    <property type="entry name" value="Winged helix' DNA-binding domain"/>
    <property type="match status" value="1"/>
</dbReference>
<dbReference type="Gene3D" id="2.60.120.10">
    <property type="entry name" value="Jelly Rolls"/>
    <property type="match status" value="1"/>
</dbReference>
<proteinExistence type="predicted"/>
<dbReference type="InterPro" id="IPR018490">
    <property type="entry name" value="cNMP-bd_dom_sf"/>
</dbReference>
<dbReference type="Pfam" id="PF13545">
    <property type="entry name" value="HTH_Crp_2"/>
    <property type="match status" value="1"/>
</dbReference>
<dbReference type="PROSITE" id="PS50042">
    <property type="entry name" value="CNMP_BINDING_3"/>
    <property type="match status" value="1"/>
</dbReference>
<dbReference type="AlphaFoldDB" id="A0AAI9G863"/>
<dbReference type="InterPro" id="IPR000595">
    <property type="entry name" value="cNMP-bd_dom"/>
</dbReference>
<feature type="domain" description="Cyclic nucleotide-binding" evidence="4">
    <location>
        <begin position="15"/>
        <end position="135"/>
    </location>
</feature>
<dbReference type="Pfam" id="PF00027">
    <property type="entry name" value="cNMP_binding"/>
    <property type="match status" value="1"/>
</dbReference>
<evidence type="ECO:0000259" key="4">
    <source>
        <dbReference type="PROSITE" id="PS50042"/>
    </source>
</evidence>
<dbReference type="Gene3D" id="1.10.10.10">
    <property type="entry name" value="Winged helix-like DNA-binding domain superfamily/Winged helix DNA-binding domain"/>
    <property type="match status" value="1"/>
</dbReference>
<keyword evidence="1" id="KW-0805">Transcription regulation</keyword>
<dbReference type="SUPFAM" id="SSF51206">
    <property type="entry name" value="cAMP-binding domain-like"/>
    <property type="match status" value="1"/>
</dbReference>
<dbReference type="InterPro" id="IPR036390">
    <property type="entry name" value="WH_DNA-bd_sf"/>
</dbReference>
<dbReference type="RefSeq" id="WP_172564032.1">
    <property type="nucleotide sequence ID" value="NZ_CAWPVW010000098.1"/>
</dbReference>
<evidence type="ECO:0000256" key="2">
    <source>
        <dbReference type="ARBA" id="ARBA00023125"/>
    </source>
</evidence>
<name>A0AAI9G863_9VIBR</name>
<evidence type="ECO:0000256" key="3">
    <source>
        <dbReference type="ARBA" id="ARBA00023163"/>
    </source>
</evidence>
<dbReference type="Proteomes" id="UP001253463">
    <property type="component" value="Unassembled WGS sequence"/>
</dbReference>
<dbReference type="GO" id="GO:0003700">
    <property type="term" value="F:DNA-binding transcription factor activity"/>
    <property type="evidence" value="ECO:0007669"/>
    <property type="project" value="TreeGrafter"/>
</dbReference>
<sequence length="236" mass="26050">MSNYLILHAIHNCELIKGCSSTTLSTLYDLSYYESFKRNEVIAKQDAPAEELLILASGQVGVYRRNEQGSNLLVAKVTTGGWFGEASFIPGFNRVVSIKALEDAIIVKLPTSRFIELCQVDPMLMRNTFSALARRGASIGHFALNNMTTNIPLKIARTILSHIEILGNQEPGKQTIKIKMTRTELAMVVGITRQALNKYIVPFVEEGIIAVGYGSITINSLESLKKKIETLSMVSI</sequence>
<accession>A0AAI9G863</accession>
<dbReference type="GO" id="GO:0003677">
    <property type="term" value="F:DNA binding"/>
    <property type="evidence" value="ECO:0007669"/>
    <property type="project" value="UniProtKB-KW"/>
</dbReference>
<comment type="caution">
    <text evidence="6">The sequence shown here is derived from an EMBL/GenBank/DDBJ whole genome shotgun (WGS) entry which is preliminary data.</text>
</comment>